<dbReference type="Proteomes" id="UP000297295">
    <property type="component" value="Unassembled WGS sequence"/>
</dbReference>
<keyword evidence="3" id="KW-1185">Reference proteome</keyword>
<dbReference type="EMBL" id="PGGK01000009">
    <property type="protein sequence ID" value="TGC08529.1"/>
    <property type="molecule type" value="Genomic_DNA"/>
</dbReference>
<protein>
    <submittedName>
        <fullName evidence="2">Flavodoxin</fullName>
    </submittedName>
</protein>
<proteinExistence type="predicted"/>
<dbReference type="InterPro" id="IPR008254">
    <property type="entry name" value="Flavodoxin/NO_synth"/>
</dbReference>
<dbReference type="InterPro" id="IPR029039">
    <property type="entry name" value="Flavoprotein-like_sf"/>
</dbReference>
<evidence type="ECO:0000259" key="1">
    <source>
        <dbReference type="Pfam" id="PF12641"/>
    </source>
</evidence>
<dbReference type="SUPFAM" id="SSF52218">
    <property type="entry name" value="Flavoproteins"/>
    <property type="match status" value="1"/>
</dbReference>
<dbReference type="PANTHER" id="PTHR39201">
    <property type="entry name" value="EXPORTED PROTEIN-RELATED"/>
    <property type="match status" value="1"/>
</dbReference>
<comment type="caution">
    <text evidence="2">The sequence shown here is derived from an EMBL/GenBank/DDBJ whole genome shotgun (WGS) entry which is preliminary data.</text>
</comment>
<dbReference type="Gene3D" id="3.40.50.360">
    <property type="match status" value="1"/>
</dbReference>
<dbReference type="GO" id="GO:0010181">
    <property type="term" value="F:FMN binding"/>
    <property type="evidence" value="ECO:0007669"/>
    <property type="project" value="InterPro"/>
</dbReference>
<sequence length="148" mass="16491">MRTLVTYMTQTGNTKRIAEAIYEEVEGEKHIEEMATVDNPQGYDLIFAGYPIMQMAVPPLANSFLNDRTKGKYIAIFVTHAVPEGFHEIDKWMSTARIAAKGANIVGTFDCQGELASHIIDQLLKSDDPQMKAFADTLPRLKCVGFYG</sequence>
<dbReference type="PANTHER" id="PTHR39201:SF1">
    <property type="entry name" value="FLAVODOXIN-LIKE DOMAIN-CONTAINING PROTEIN"/>
    <property type="match status" value="1"/>
</dbReference>
<evidence type="ECO:0000313" key="2">
    <source>
        <dbReference type="EMBL" id="TGC08529.1"/>
    </source>
</evidence>
<organism evidence="2 3">
    <name type="scientific">Methanolobus halotolerans</name>
    <dbReference type="NCBI Taxonomy" id="2052935"/>
    <lineage>
        <taxon>Archaea</taxon>
        <taxon>Methanobacteriati</taxon>
        <taxon>Methanobacteriota</taxon>
        <taxon>Stenosarchaea group</taxon>
        <taxon>Methanomicrobia</taxon>
        <taxon>Methanosarcinales</taxon>
        <taxon>Methanosarcinaceae</taxon>
        <taxon>Methanolobus</taxon>
    </lineage>
</organism>
<name>A0A4E0PUA7_9EURY</name>
<evidence type="ECO:0000313" key="3">
    <source>
        <dbReference type="Proteomes" id="UP000297295"/>
    </source>
</evidence>
<dbReference type="Pfam" id="PF12641">
    <property type="entry name" value="Flavodoxin_3"/>
    <property type="match status" value="1"/>
</dbReference>
<reference evidence="2 3" key="1">
    <citation type="submission" date="2017-11" db="EMBL/GenBank/DDBJ databases">
        <title>Isolation and Characterization of Methanogenic Archaea from Saline Meromictic Lake at Siberia.</title>
        <authorList>
            <person name="Shen Y."/>
            <person name="Huang H.-H."/>
            <person name="Lai M.-C."/>
            <person name="Chen S.-C."/>
        </authorList>
    </citation>
    <scope>NUCLEOTIDE SEQUENCE [LARGE SCALE GENOMIC DNA]</scope>
    <source>
        <strain evidence="2 3">SY-01</strain>
    </source>
</reference>
<dbReference type="RefSeq" id="WP_135390057.1">
    <property type="nucleotide sequence ID" value="NZ_PGGK01000009.1"/>
</dbReference>
<gene>
    <name evidence="2" type="ORF">CUN85_09420</name>
</gene>
<feature type="domain" description="Flavodoxin-like" evidence="1">
    <location>
        <begin position="4"/>
        <end position="132"/>
    </location>
</feature>
<accession>A0A4E0PUA7</accession>
<dbReference type="AlphaFoldDB" id="A0A4E0PUA7"/>
<dbReference type="OrthoDB" id="73155at2157"/>